<sequence length="76" mass="8335">MSTRHVARSGGGESGANHRNSGSLCGNASRGRSMEAVREERMAVCDVVCPHCSRWLVRTLWTNRQVTLGSCIFADR</sequence>
<dbReference type="Proteomes" id="UP001419268">
    <property type="component" value="Unassembled WGS sequence"/>
</dbReference>
<evidence type="ECO:0000313" key="2">
    <source>
        <dbReference type="EMBL" id="KAK9148026.1"/>
    </source>
</evidence>
<comment type="caution">
    <text evidence="2">The sequence shown here is derived from an EMBL/GenBank/DDBJ whole genome shotgun (WGS) entry which is preliminary data.</text>
</comment>
<accession>A0AAP0K8M0</accession>
<keyword evidence="3" id="KW-1185">Reference proteome</keyword>
<feature type="region of interest" description="Disordered" evidence="1">
    <location>
        <begin position="1"/>
        <end position="29"/>
    </location>
</feature>
<name>A0AAP0K8M0_9MAGN</name>
<evidence type="ECO:0000313" key="3">
    <source>
        <dbReference type="Proteomes" id="UP001419268"/>
    </source>
</evidence>
<gene>
    <name evidence="2" type="ORF">Scep_006783</name>
</gene>
<proteinExistence type="predicted"/>
<dbReference type="EMBL" id="JBBNAG010000003">
    <property type="protein sequence ID" value="KAK9148026.1"/>
    <property type="molecule type" value="Genomic_DNA"/>
</dbReference>
<feature type="compositionally biased region" description="Polar residues" evidence="1">
    <location>
        <begin position="17"/>
        <end position="26"/>
    </location>
</feature>
<reference evidence="2 3" key="1">
    <citation type="submission" date="2024-01" db="EMBL/GenBank/DDBJ databases">
        <title>Genome assemblies of Stephania.</title>
        <authorList>
            <person name="Yang L."/>
        </authorList>
    </citation>
    <scope>NUCLEOTIDE SEQUENCE [LARGE SCALE GENOMIC DNA]</scope>
    <source>
        <strain evidence="2">JXDWG</strain>
        <tissue evidence="2">Leaf</tissue>
    </source>
</reference>
<organism evidence="2 3">
    <name type="scientific">Stephania cephalantha</name>
    <dbReference type="NCBI Taxonomy" id="152367"/>
    <lineage>
        <taxon>Eukaryota</taxon>
        <taxon>Viridiplantae</taxon>
        <taxon>Streptophyta</taxon>
        <taxon>Embryophyta</taxon>
        <taxon>Tracheophyta</taxon>
        <taxon>Spermatophyta</taxon>
        <taxon>Magnoliopsida</taxon>
        <taxon>Ranunculales</taxon>
        <taxon>Menispermaceae</taxon>
        <taxon>Menispermoideae</taxon>
        <taxon>Cissampelideae</taxon>
        <taxon>Stephania</taxon>
    </lineage>
</organism>
<evidence type="ECO:0000256" key="1">
    <source>
        <dbReference type="SAM" id="MobiDB-lite"/>
    </source>
</evidence>
<dbReference type="AlphaFoldDB" id="A0AAP0K8M0"/>
<protein>
    <submittedName>
        <fullName evidence="2">Uncharacterized protein</fullName>
    </submittedName>
</protein>